<evidence type="ECO:0000313" key="5">
    <source>
        <dbReference type="EMBL" id="PPB08870.1"/>
    </source>
</evidence>
<evidence type="ECO:0000313" key="6">
    <source>
        <dbReference type="Proteomes" id="UP000239759"/>
    </source>
</evidence>
<evidence type="ECO:0000256" key="1">
    <source>
        <dbReference type="ARBA" id="ARBA00022450"/>
    </source>
</evidence>
<dbReference type="EMBL" id="PRKQ01000005">
    <property type="protein sequence ID" value="PPB08870.1"/>
    <property type="molecule type" value="Genomic_DNA"/>
</dbReference>
<evidence type="ECO:0000256" key="3">
    <source>
        <dbReference type="ARBA" id="ARBA00022737"/>
    </source>
</evidence>
<proteinExistence type="predicted"/>
<dbReference type="GO" id="GO:0005829">
    <property type="term" value="C:cytosol"/>
    <property type="evidence" value="ECO:0007669"/>
    <property type="project" value="TreeGrafter"/>
</dbReference>
<evidence type="ECO:0000256" key="2">
    <source>
        <dbReference type="ARBA" id="ARBA00022553"/>
    </source>
</evidence>
<dbReference type="InterPro" id="IPR000873">
    <property type="entry name" value="AMP-dep_synth/lig_dom"/>
</dbReference>
<protein>
    <recommendedName>
        <fullName evidence="4">AMP-dependent synthetase/ligase domain-containing protein</fullName>
    </recommendedName>
</protein>
<keyword evidence="2" id="KW-0597">Phosphoprotein</keyword>
<dbReference type="InterPro" id="IPR045851">
    <property type="entry name" value="AMP-bd_C_sf"/>
</dbReference>
<dbReference type="Proteomes" id="UP000239759">
    <property type="component" value="Unassembled WGS sequence"/>
</dbReference>
<dbReference type="SUPFAM" id="SSF56801">
    <property type="entry name" value="Acetyl-CoA synthetase-like"/>
    <property type="match status" value="1"/>
</dbReference>
<dbReference type="GO" id="GO:0043041">
    <property type="term" value="P:amino acid activation for nonribosomal peptide biosynthetic process"/>
    <property type="evidence" value="ECO:0007669"/>
    <property type="project" value="TreeGrafter"/>
</dbReference>
<keyword evidence="1" id="KW-0596">Phosphopantetheine</keyword>
<keyword evidence="3" id="KW-0677">Repeat</keyword>
<dbReference type="Pfam" id="PF00501">
    <property type="entry name" value="AMP-binding"/>
    <property type="match status" value="1"/>
</dbReference>
<gene>
    <name evidence="5" type="ORF">C4A77_06175</name>
</gene>
<evidence type="ECO:0000259" key="4">
    <source>
        <dbReference type="Pfam" id="PF00501"/>
    </source>
</evidence>
<dbReference type="GO" id="GO:0031177">
    <property type="term" value="F:phosphopantetheine binding"/>
    <property type="evidence" value="ECO:0007669"/>
    <property type="project" value="TreeGrafter"/>
</dbReference>
<dbReference type="AlphaFoldDB" id="A0AAP8QF00"/>
<sequence length="126" mass="14247">MGKPIDNVSIHIVDNKDRLQPIGVIGELCISGEGLGRGYLNQPDVTATKFVPNPFRPGHRMYKTGDLARWLPDGSIEFWGRNDDQVKIRGYRIELKEIERQILKYCGAKAAVVTNLFDTNGEAYLW</sequence>
<dbReference type="Gene3D" id="2.30.38.10">
    <property type="entry name" value="Luciferase, Domain 3"/>
    <property type="match status" value="1"/>
</dbReference>
<dbReference type="GO" id="GO:0044550">
    <property type="term" value="P:secondary metabolite biosynthetic process"/>
    <property type="evidence" value="ECO:0007669"/>
    <property type="project" value="TreeGrafter"/>
</dbReference>
<dbReference type="PANTHER" id="PTHR45527:SF1">
    <property type="entry name" value="FATTY ACID SYNTHASE"/>
    <property type="match status" value="1"/>
</dbReference>
<name>A0AAP8QF00_BRELA</name>
<feature type="domain" description="AMP-dependent synthetase/ligase" evidence="4">
    <location>
        <begin position="2"/>
        <end position="40"/>
    </location>
</feature>
<dbReference type="FunFam" id="2.30.38.10:FF:000001">
    <property type="entry name" value="Non-ribosomal peptide synthetase PvdI"/>
    <property type="match status" value="1"/>
</dbReference>
<comment type="caution">
    <text evidence="5">The sequence shown here is derived from an EMBL/GenBank/DDBJ whole genome shotgun (WGS) entry which is preliminary data.</text>
</comment>
<dbReference type="PANTHER" id="PTHR45527">
    <property type="entry name" value="NONRIBOSOMAL PEPTIDE SYNTHETASE"/>
    <property type="match status" value="1"/>
</dbReference>
<dbReference type="Gene3D" id="3.30.300.30">
    <property type="match status" value="1"/>
</dbReference>
<reference evidence="5 6" key="1">
    <citation type="submission" date="2018-02" db="EMBL/GenBank/DDBJ databases">
        <title>Comparative analysis of genomes of three Brevibacillus laterosporus strains producers of potent antimicrobials isolated from silage.</title>
        <authorList>
            <person name="Kojic M."/>
            <person name="Miljkovic M."/>
            <person name="Studholme D."/>
            <person name="Filipic B."/>
        </authorList>
    </citation>
    <scope>NUCLEOTIDE SEQUENCE [LARGE SCALE GENOMIC DNA]</scope>
    <source>
        <strain evidence="5 6">BGSP11</strain>
    </source>
</reference>
<accession>A0AAP8QF00</accession>
<organism evidence="5 6">
    <name type="scientific">Brevibacillus laterosporus</name>
    <name type="common">Bacillus laterosporus</name>
    <dbReference type="NCBI Taxonomy" id="1465"/>
    <lineage>
        <taxon>Bacteria</taxon>
        <taxon>Bacillati</taxon>
        <taxon>Bacillota</taxon>
        <taxon>Bacilli</taxon>
        <taxon>Bacillales</taxon>
        <taxon>Paenibacillaceae</taxon>
        <taxon>Brevibacillus</taxon>
    </lineage>
</organism>